<protein>
    <submittedName>
        <fullName evidence="1">Sulfotransferase</fullName>
    </submittedName>
</protein>
<keyword evidence="1" id="KW-0808">Transferase</keyword>
<dbReference type="SUPFAM" id="SSF52540">
    <property type="entry name" value="P-loop containing nucleoside triphosphate hydrolases"/>
    <property type="match status" value="1"/>
</dbReference>
<proteinExistence type="predicted"/>
<gene>
    <name evidence="1" type="ORF">D3876_13635</name>
</gene>
<dbReference type="InterPro" id="IPR027417">
    <property type="entry name" value="P-loop_NTPase"/>
</dbReference>
<comment type="caution">
    <text evidence="1">The sequence shown here is derived from an EMBL/GenBank/DDBJ whole genome shotgun (WGS) entry which is preliminary data.</text>
</comment>
<name>A0A418WME5_9SPHN</name>
<organism evidence="1 2">
    <name type="scientific">Sphingomonas cavernae</name>
    <dbReference type="NCBI Taxonomy" id="2320861"/>
    <lineage>
        <taxon>Bacteria</taxon>
        <taxon>Pseudomonadati</taxon>
        <taxon>Pseudomonadota</taxon>
        <taxon>Alphaproteobacteria</taxon>
        <taxon>Sphingomonadales</taxon>
        <taxon>Sphingomonadaceae</taxon>
        <taxon>Sphingomonas</taxon>
    </lineage>
</organism>
<dbReference type="PANTHER" id="PTHR36451">
    <property type="entry name" value="PAPS-DEPENDENT SULFOTRANSFERASE STF3"/>
    <property type="match status" value="1"/>
</dbReference>
<reference evidence="1 2" key="1">
    <citation type="submission" date="2018-09" db="EMBL/GenBank/DDBJ databases">
        <authorList>
            <person name="Zhu H."/>
        </authorList>
    </citation>
    <scope>NUCLEOTIDE SEQUENCE [LARGE SCALE GENOMIC DNA]</scope>
    <source>
        <strain evidence="1 2">K2R01-6</strain>
    </source>
</reference>
<dbReference type="Proteomes" id="UP000286100">
    <property type="component" value="Unassembled WGS sequence"/>
</dbReference>
<accession>A0A418WME5</accession>
<dbReference type="InterPro" id="IPR052736">
    <property type="entry name" value="Stf3_sulfotransferase"/>
</dbReference>
<keyword evidence="2" id="KW-1185">Reference proteome</keyword>
<dbReference type="Gene3D" id="3.40.50.300">
    <property type="entry name" value="P-loop containing nucleotide triphosphate hydrolases"/>
    <property type="match status" value="1"/>
</dbReference>
<dbReference type="AlphaFoldDB" id="A0A418WME5"/>
<evidence type="ECO:0000313" key="2">
    <source>
        <dbReference type="Proteomes" id="UP000286100"/>
    </source>
</evidence>
<sequence>MSAPLVADALIEQAMKATGLDRFDSESWREGLDILLADAGKTGLSEGGHARMQTSVVELLSNRLKTTDYLAKRPELLNRPIEKPVFVFGIPRTGTTLLSNLLACDPARRSPLTWEIDDPVPPATAATLKTDPRAIARLEQEKAMLAARPEMGKYYRNSAVYPNECIFFMAHDFKALALESRGKLPNYRDWLFSTDMTSAYEYHKRFLQLLQADAPGVWNLKMPSHSLWLDTIRKVYPDARLIWTHRDPFTAMGSFCSIISLAHMGFMGRVDGEWLVENCTYQAELHANRIMDFRDRQGEESMIDVHYSDLVSNPIGAMRKLYASLGDDFTPEAEAAMQSWLDDNPQGKFGRHEYKLAQYGLSAEQLAPRFERYLSSYDVAREG</sequence>
<evidence type="ECO:0000313" key="1">
    <source>
        <dbReference type="EMBL" id="RJF91165.1"/>
    </source>
</evidence>
<dbReference type="PANTHER" id="PTHR36451:SF1">
    <property type="entry name" value="OMEGA-HYDROXY-BETA-DIHYDROMENAQUINONE-9 SULFOTRANSFERASE STF3"/>
    <property type="match status" value="1"/>
</dbReference>
<dbReference type="RefSeq" id="WP_119763008.1">
    <property type="nucleotide sequence ID" value="NZ_QYUM01000003.1"/>
</dbReference>
<dbReference type="OrthoDB" id="7840040at2"/>
<dbReference type="EMBL" id="QYUM01000003">
    <property type="protein sequence ID" value="RJF91165.1"/>
    <property type="molecule type" value="Genomic_DNA"/>
</dbReference>
<dbReference type="GO" id="GO:0016740">
    <property type="term" value="F:transferase activity"/>
    <property type="evidence" value="ECO:0007669"/>
    <property type="project" value="UniProtKB-KW"/>
</dbReference>
<dbReference type="Pfam" id="PF13469">
    <property type="entry name" value="Sulfotransfer_3"/>
    <property type="match status" value="1"/>
</dbReference>